<keyword evidence="4" id="KW-0249">Electron transport</keyword>
<dbReference type="HOGENOM" id="CLU_118960_2_1_7"/>
<dbReference type="AlphaFoldDB" id="D1B288"/>
<dbReference type="Proteomes" id="UP000002222">
    <property type="component" value="Chromosome"/>
</dbReference>
<dbReference type="eggNOG" id="COG2033">
    <property type="taxonomic scope" value="Bacteria"/>
</dbReference>
<gene>
    <name evidence="7" type="ordered locus">Sdel_1185</name>
</gene>
<dbReference type="OrthoDB" id="9814936at2"/>
<dbReference type="GO" id="GO:0016491">
    <property type="term" value="F:oxidoreductase activity"/>
    <property type="evidence" value="ECO:0007669"/>
    <property type="project" value="InterPro"/>
</dbReference>
<evidence type="ECO:0000256" key="2">
    <source>
        <dbReference type="ARBA" id="ARBA00022448"/>
    </source>
</evidence>
<sequence length="130" mass="14599">MPKINRYVDIDTVEREAKKDYIDRHSPFITCENEAKQNEPFKVTVKVGNAYSHPDDFDHYIANVQLYNADTLLARADFVAGTLGGQDKKGQAEVTFTIIPTGKKLNLVAHSYCTKHGIWESDPVEVSVAE</sequence>
<keyword evidence="5" id="KW-0408">Iron</keyword>
<dbReference type="InterPro" id="IPR002742">
    <property type="entry name" value="Desulfoferrodoxin_Fe-bd_dom"/>
</dbReference>
<dbReference type="SUPFAM" id="SSF49367">
    <property type="entry name" value="Superoxide reductase-like"/>
    <property type="match status" value="1"/>
</dbReference>
<evidence type="ECO:0000313" key="8">
    <source>
        <dbReference type="Proteomes" id="UP000002222"/>
    </source>
</evidence>
<protein>
    <submittedName>
        <fullName evidence="7">Desulfoferrodoxin ferrous iron-binding region</fullName>
    </submittedName>
</protein>
<dbReference type="PANTHER" id="PTHR36541">
    <property type="entry name" value="SUPEROXIDE REDUCTASE-RELATED"/>
    <property type="match status" value="1"/>
</dbReference>
<dbReference type="RefSeq" id="WP_012856965.1">
    <property type="nucleotide sequence ID" value="NC_013512.1"/>
</dbReference>
<keyword evidence="3" id="KW-0479">Metal-binding</keyword>
<evidence type="ECO:0000256" key="1">
    <source>
        <dbReference type="ARBA" id="ARBA00005941"/>
    </source>
</evidence>
<dbReference type="InterPro" id="IPR036073">
    <property type="entry name" value="Desulfoferrodoxin_Fe-bd_dom_sf"/>
</dbReference>
<dbReference type="Pfam" id="PF01880">
    <property type="entry name" value="Desulfoferrodox"/>
    <property type="match status" value="1"/>
</dbReference>
<evidence type="ECO:0000259" key="6">
    <source>
        <dbReference type="Pfam" id="PF01880"/>
    </source>
</evidence>
<dbReference type="KEGG" id="sdl:Sdel_1185"/>
<dbReference type="InterPro" id="IPR051233">
    <property type="entry name" value="Desulfoferrodoxin_SOR"/>
</dbReference>
<evidence type="ECO:0000313" key="7">
    <source>
        <dbReference type="EMBL" id="ACZ12208.1"/>
    </source>
</evidence>
<reference evidence="8" key="1">
    <citation type="submission" date="2009-11" db="EMBL/GenBank/DDBJ databases">
        <title>The complete genome of Sulfurospirillum deleyianum DSM 6946.</title>
        <authorList>
            <consortium name="US DOE Joint Genome Institute (JGI-PGF)"/>
            <person name="Lucas S."/>
            <person name="Copeland A."/>
            <person name="Lapidus A."/>
            <person name="Glavina del Rio T."/>
            <person name="Dalin E."/>
            <person name="Tice H."/>
            <person name="Bruce D."/>
            <person name="Goodwin L."/>
            <person name="Pitluck S."/>
            <person name="Kyrpides N."/>
            <person name="Mavromatis K."/>
            <person name="Ivanova N."/>
            <person name="Ovchinnikova G."/>
            <person name="Munk A.C."/>
            <person name="Lu M."/>
            <person name="Brettin T."/>
            <person name="Detter J.C."/>
            <person name="Han C."/>
            <person name="Tapia R."/>
            <person name="Larimer F."/>
            <person name="Land M."/>
            <person name="Hauser L."/>
            <person name="Markowitz V."/>
            <person name="Cheng J.F."/>
            <person name="Hugenholtz P."/>
            <person name="Woyke T."/>
            <person name="Wu D."/>
            <person name="Aumann P."/>
            <person name="Schneider S."/>
            <person name="Lang E."/>
            <person name="Spring S."/>
            <person name="Klenk H.P."/>
            <person name="Eisen J.A."/>
        </authorList>
    </citation>
    <scope>NUCLEOTIDE SEQUENCE [LARGE SCALE GENOMIC DNA]</scope>
    <source>
        <strain evidence="8">ATCC 51133 / DSM 6946 / 5175</strain>
    </source>
</reference>
<reference evidence="7 8" key="2">
    <citation type="journal article" date="2010" name="Stand. Genomic Sci.">
        <title>Complete genome sequence of Sulfurospirillum deleyianum type strain (5175).</title>
        <authorList>
            <person name="Sikorski J."/>
            <person name="Lapidus A."/>
            <person name="Copeland A."/>
            <person name="Glavina Del Rio T."/>
            <person name="Nolan M."/>
            <person name="Lucas S."/>
            <person name="Chen F."/>
            <person name="Tice H."/>
            <person name="Cheng J.F."/>
            <person name="Saunders E."/>
            <person name="Bruce D."/>
            <person name="Goodwin L."/>
            <person name="Pitluck S."/>
            <person name="Ovchinnikova G."/>
            <person name="Pati A."/>
            <person name="Ivanova N."/>
            <person name="Mavromatis K."/>
            <person name="Chen A."/>
            <person name="Palaniappan K."/>
            <person name="Chain P."/>
            <person name="Land M."/>
            <person name="Hauser L."/>
            <person name="Chang Y.J."/>
            <person name="Jeffries C.D."/>
            <person name="Brettin T."/>
            <person name="Detter J.C."/>
            <person name="Han C."/>
            <person name="Rohde M."/>
            <person name="Lang E."/>
            <person name="Spring S."/>
            <person name="Goker M."/>
            <person name="Bristow J."/>
            <person name="Eisen J.A."/>
            <person name="Markowitz V."/>
            <person name="Hugenholtz P."/>
            <person name="Kyrpides N.C."/>
            <person name="Klenk H.P."/>
        </authorList>
    </citation>
    <scope>NUCLEOTIDE SEQUENCE [LARGE SCALE GENOMIC DNA]</scope>
    <source>
        <strain evidence="8">ATCC 51133 / DSM 6946 / 5175</strain>
    </source>
</reference>
<keyword evidence="8" id="KW-1185">Reference proteome</keyword>
<proteinExistence type="inferred from homology"/>
<dbReference type="PANTHER" id="PTHR36541:SF1">
    <property type="entry name" value="SUPEROXIDE REDUCTASE-RELATED"/>
    <property type="match status" value="1"/>
</dbReference>
<evidence type="ECO:0000256" key="4">
    <source>
        <dbReference type="ARBA" id="ARBA00022982"/>
    </source>
</evidence>
<organism evidence="7 8">
    <name type="scientific">Sulfurospirillum deleyianum (strain ATCC 51133 / DSM 6946 / 5175)</name>
    <dbReference type="NCBI Taxonomy" id="525898"/>
    <lineage>
        <taxon>Bacteria</taxon>
        <taxon>Pseudomonadati</taxon>
        <taxon>Campylobacterota</taxon>
        <taxon>Epsilonproteobacteria</taxon>
        <taxon>Campylobacterales</taxon>
        <taxon>Sulfurospirillaceae</taxon>
        <taxon>Sulfurospirillum</taxon>
    </lineage>
</organism>
<dbReference type="CDD" id="cd03172">
    <property type="entry name" value="SORL_classII"/>
    <property type="match status" value="1"/>
</dbReference>
<feature type="domain" description="Desulfoferrodoxin ferrous iron-binding" evidence="6">
    <location>
        <begin position="21"/>
        <end position="121"/>
    </location>
</feature>
<dbReference type="STRING" id="525898.Sdel_1185"/>
<evidence type="ECO:0000256" key="5">
    <source>
        <dbReference type="ARBA" id="ARBA00023004"/>
    </source>
</evidence>
<accession>D1B288</accession>
<dbReference type="GO" id="GO:0005506">
    <property type="term" value="F:iron ion binding"/>
    <property type="evidence" value="ECO:0007669"/>
    <property type="project" value="InterPro"/>
</dbReference>
<comment type="similarity">
    <text evidence="1">Belongs to the desulfoferrodoxin family.</text>
</comment>
<dbReference type="Gene3D" id="2.60.40.730">
    <property type="entry name" value="SOR catalytic domain"/>
    <property type="match status" value="1"/>
</dbReference>
<dbReference type="EMBL" id="CP001816">
    <property type="protein sequence ID" value="ACZ12208.1"/>
    <property type="molecule type" value="Genomic_DNA"/>
</dbReference>
<keyword evidence="2" id="KW-0813">Transport</keyword>
<name>D1B288_SULD5</name>
<evidence type="ECO:0000256" key="3">
    <source>
        <dbReference type="ARBA" id="ARBA00022723"/>
    </source>
</evidence>